<protein>
    <submittedName>
        <fullName evidence="2">Uncharacterized protein predicted to be involved in C-type cytochrome biogenesis</fullName>
    </submittedName>
</protein>
<sequence>MQKALSAEDVVALRGDWSRPSESISTFLQQRGSVAVPFNQIYGPGSPDGEVLSPLLHSRSRSASPVYCQRKPKMNKLLMLLLLIVTPGLGCGPFHRRAGSADQRADP</sequence>
<proteinExistence type="predicted"/>
<dbReference type="EMBL" id="CABEEZ010000118">
    <property type="protein sequence ID" value="VTR48362.1"/>
    <property type="molecule type" value="Genomic_DNA"/>
</dbReference>
<evidence type="ECO:0000313" key="2">
    <source>
        <dbReference type="EMBL" id="VTR48362.1"/>
    </source>
</evidence>
<organism evidence="2">
    <name type="scientific">Serratia fonticola</name>
    <dbReference type="NCBI Taxonomy" id="47917"/>
    <lineage>
        <taxon>Bacteria</taxon>
        <taxon>Pseudomonadati</taxon>
        <taxon>Pseudomonadota</taxon>
        <taxon>Gammaproteobacteria</taxon>
        <taxon>Enterobacterales</taxon>
        <taxon>Yersiniaceae</taxon>
        <taxon>Serratia</taxon>
    </lineage>
</organism>
<keyword evidence="1" id="KW-0472">Membrane</keyword>
<reference evidence="2" key="1">
    <citation type="submission" date="2019-05" db="EMBL/GenBank/DDBJ databases">
        <authorList>
            <consortium name="Pathogen Informatics"/>
        </authorList>
    </citation>
    <scope>NUCLEOTIDE SEQUENCE [LARGE SCALE GENOMIC DNA]</scope>
    <source>
        <strain evidence="2">NCTC12965</strain>
    </source>
</reference>
<keyword evidence="1" id="KW-0812">Transmembrane</keyword>
<evidence type="ECO:0000256" key="1">
    <source>
        <dbReference type="SAM" id="Phobius"/>
    </source>
</evidence>
<accession>A0A4U9VRF8</accession>
<name>A0A4U9VRF8_SERFO</name>
<dbReference type="AlphaFoldDB" id="A0A4U9VRF8"/>
<feature type="transmembrane region" description="Helical" evidence="1">
    <location>
        <begin position="77"/>
        <end position="95"/>
    </location>
</feature>
<keyword evidence="1" id="KW-1133">Transmembrane helix</keyword>
<gene>
    <name evidence="2" type="ORF">NCTC12965_05650</name>
</gene>